<proteinExistence type="predicted"/>
<accession>A0A9P8IGB9</accession>
<keyword evidence="3" id="KW-1185">Reference proteome</keyword>
<dbReference type="EMBL" id="JAGHQL010000006">
    <property type="protein sequence ID" value="KAH0545407.1"/>
    <property type="molecule type" value="Genomic_DNA"/>
</dbReference>
<evidence type="ECO:0000256" key="1">
    <source>
        <dbReference type="SAM" id="MobiDB-lite"/>
    </source>
</evidence>
<dbReference type="Proteomes" id="UP000698800">
    <property type="component" value="Unassembled WGS sequence"/>
</dbReference>
<feature type="region of interest" description="Disordered" evidence="1">
    <location>
        <begin position="90"/>
        <end position="147"/>
    </location>
</feature>
<dbReference type="AlphaFoldDB" id="A0A9P8IGB9"/>
<evidence type="ECO:0000313" key="3">
    <source>
        <dbReference type="Proteomes" id="UP000698800"/>
    </source>
</evidence>
<gene>
    <name evidence="2" type="ORF">FGG08_000548</name>
</gene>
<organism evidence="2 3">
    <name type="scientific">Glutinoglossum americanum</name>
    <dbReference type="NCBI Taxonomy" id="1670608"/>
    <lineage>
        <taxon>Eukaryota</taxon>
        <taxon>Fungi</taxon>
        <taxon>Dikarya</taxon>
        <taxon>Ascomycota</taxon>
        <taxon>Pezizomycotina</taxon>
        <taxon>Geoglossomycetes</taxon>
        <taxon>Geoglossales</taxon>
        <taxon>Geoglossaceae</taxon>
        <taxon>Glutinoglossum</taxon>
    </lineage>
</organism>
<evidence type="ECO:0000313" key="2">
    <source>
        <dbReference type="EMBL" id="KAH0545407.1"/>
    </source>
</evidence>
<comment type="caution">
    <text evidence="2">The sequence shown here is derived from an EMBL/GenBank/DDBJ whole genome shotgun (WGS) entry which is preliminary data.</text>
</comment>
<protein>
    <submittedName>
        <fullName evidence="2">Uncharacterized protein</fullName>
    </submittedName>
</protein>
<sequence>MTTYRAFQSIFGEVDERNVREYVKQYVKGRGSWYAEGKRAKNWKMEVEMLGDELAAKYWPDLESKDLYYTLEQYLILIRLHANKYDMRKRVPSDSSSAHGPVKDGGDDSELIGSASGFRDTLGLDKSTRLPGTPTPGPANAATPKGRGFGELMERMAAAAEERMKDEFVERLAARVEERLKDGINTAIQRESERVEDLIQDLRYDVQNLREGLREHIAEE</sequence>
<name>A0A9P8IGB9_9PEZI</name>
<dbReference type="OrthoDB" id="5427031at2759"/>
<reference evidence="2" key="1">
    <citation type="submission" date="2021-03" db="EMBL/GenBank/DDBJ databases">
        <title>Comparative genomics and phylogenomic investigation of the class Geoglossomycetes provide insights into ecological specialization and systematics.</title>
        <authorList>
            <person name="Melie T."/>
            <person name="Pirro S."/>
            <person name="Miller A.N."/>
            <person name="Quandt A."/>
        </authorList>
    </citation>
    <scope>NUCLEOTIDE SEQUENCE</scope>
    <source>
        <strain evidence="2">GBOQ0MN5Z8</strain>
    </source>
</reference>